<dbReference type="GO" id="GO:0004674">
    <property type="term" value="F:protein serine/threonine kinase activity"/>
    <property type="evidence" value="ECO:0007669"/>
    <property type="project" value="TreeGrafter"/>
</dbReference>
<dbReference type="OrthoDB" id="768992at2759"/>
<protein>
    <submittedName>
        <fullName evidence="2">Uncharacterized protein</fullName>
    </submittedName>
</protein>
<evidence type="ECO:0000313" key="3">
    <source>
        <dbReference type="Proteomes" id="UP000257109"/>
    </source>
</evidence>
<dbReference type="InterPro" id="IPR038943">
    <property type="entry name" value="PLDrp1-like"/>
</dbReference>
<reference evidence="2" key="1">
    <citation type="submission" date="2018-05" db="EMBL/GenBank/DDBJ databases">
        <title>Draft genome of Mucuna pruriens seed.</title>
        <authorList>
            <person name="Nnadi N.E."/>
            <person name="Vos R."/>
            <person name="Hasami M.H."/>
            <person name="Devisetty U.K."/>
            <person name="Aguiy J.C."/>
        </authorList>
    </citation>
    <scope>NUCLEOTIDE SEQUENCE [LARGE SCALE GENOMIC DNA]</scope>
    <source>
        <strain evidence="2">JCA_2017</strain>
    </source>
</reference>
<feature type="non-terminal residue" evidence="2">
    <location>
        <position position="1"/>
    </location>
</feature>
<accession>A0A371GA53</accession>
<dbReference type="Proteomes" id="UP000257109">
    <property type="component" value="Unassembled WGS sequence"/>
</dbReference>
<dbReference type="AlphaFoldDB" id="A0A371GA53"/>
<dbReference type="GO" id="GO:0070300">
    <property type="term" value="F:phosphatidic acid binding"/>
    <property type="evidence" value="ECO:0007669"/>
    <property type="project" value="InterPro"/>
</dbReference>
<dbReference type="PANTHER" id="PTHR33971:SF3">
    <property type="entry name" value="UBIQUITIN CARBOXYL-TERMINAL HYDROLASE 36"/>
    <property type="match status" value="1"/>
</dbReference>
<dbReference type="EMBL" id="QJKJ01006231">
    <property type="protein sequence ID" value="RDX87428.1"/>
    <property type="molecule type" value="Genomic_DNA"/>
</dbReference>
<evidence type="ECO:0000313" key="2">
    <source>
        <dbReference type="EMBL" id="RDX87428.1"/>
    </source>
</evidence>
<gene>
    <name evidence="2" type="ORF">CR513_31098</name>
</gene>
<feature type="compositionally biased region" description="Basic and acidic residues" evidence="1">
    <location>
        <begin position="175"/>
        <end position="193"/>
    </location>
</feature>
<feature type="region of interest" description="Disordered" evidence="1">
    <location>
        <begin position="159"/>
        <end position="225"/>
    </location>
</feature>
<sequence length="352" mass="39941">MAYYSSAYSGSDYGEYNFNSCALNYDYAQTPSFMTYNCYEYNQPYYGYDPSLYYAPNYPAQSYQTISYSATTFSDPKSIVYDPNYGMTQLVISYSNLEFNEPEFDEYDPTPYGGGYDIDQTYGKPLAPSDKICYPRSGSNTISDLSGSIVPLPTIEEEIDEKAITPQNGTAVQATEEKPQSQDSGKEQPREVEDNNYVTIDLKPYEDEESESEGSHHEDDYYSESGFGFGSGFGEGYNGGHGGEHEKEVAPQYPSGYGLEAVDLCESLFGYWPCLERMKRRECCCEQVTDRRNYCEENVWKGTADYLFGSPYPYGGREEDGSGYGGDLVYGYQRHYPMQAQYRQIDFADESW</sequence>
<comment type="caution">
    <text evidence="2">The sequence shown here is derived from an EMBL/GenBank/DDBJ whole genome shotgun (WGS) entry which is preliminary data.</text>
</comment>
<keyword evidence="3" id="KW-1185">Reference proteome</keyword>
<evidence type="ECO:0000256" key="1">
    <source>
        <dbReference type="SAM" id="MobiDB-lite"/>
    </source>
</evidence>
<dbReference type="STRING" id="157652.A0A371GA53"/>
<organism evidence="2 3">
    <name type="scientific">Mucuna pruriens</name>
    <name type="common">Velvet bean</name>
    <name type="synonym">Dolichos pruriens</name>
    <dbReference type="NCBI Taxonomy" id="157652"/>
    <lineage>
        <taxon>Eukaryota</taxon>
        <taxon>Viridiplantae</taxon>
        <taxon>Streptophyta</taxon>
        <taxon>Embryophyta</taxon>
        <taxon>Tracheophyta</taxon>
        <taxon>Spermatophyta</taxon>
        <taxon>Magnoliopsida</taxon>
        <taxon>eudicotyledons</taxon>
        <taxon>Gunneridae</taxon>
        <taxon>Pentapetalae</taxon>
        <taxon>rosids</taxon>
        <taxon>fabids</taxon>
        <taxon>Fabales</taxon>
        <taxon>Fabaceae</taxon>
        <taxon>Papilionoideae</taxon>
        <taxon>50 kb inversion clade</taxon>
        <taxon>NPAAA clade</taxon>
        <taxon>indigoferoid/millettioid clade</taxon>
        <taxon>Phaseoleae</taxon>
        <taxon>Mucuna</taxon>
    </lineage>
</organism>
<name>A0A371GA53_MUCPR</name>
<proteinExistence type="predicted"/>
<dbReference type="PANTHER" id="PTHR33971">
    <property type="entry name" value="OS06G0232000 PROTEIN"/>
    <property type="match status" value="1"/>
</dbReference>